<accession>A0A815S7E8</accession>
<protein>
    <submittedName>
        <fullName evidence="1">Uncharacterized protein</fullName>
    </submittedName>
</protein>
<gene>
    <name evidence="1" type="ORF">EDS130_LOCUS41746</name>
</gene>
<dbReference type="Proteomes" id="UP000663852">
    <property type="component" value="Unassembled WGS sequence"/>
</dbReference>
<name>A0A815S7E8_ADIRI</name>
<organism evidence="1 2">
    <name type="scientific">Adineta ricciae</name>
    <name type="common">Rotifer</name>
    <dbReference type="NCBI Taxonomy" id="249248"/>
    <lineage>
        <taxon>Eukaryota</taxon>
        <taxon>Metazoa</taxon>
        <taxon>Spiralia</taxon>
        <taxon>Gnathifera</taxon>
        <taxon>Rotifera</taxon>
        <taxon>Eurotatoria</taxon>
        <taxon>Bdelloidea</taxon>
        <taxon>Adinetida</taxon>
        <taxon>Adinetidae</taxon>
        <taxon>Adineta</taxon>
    </lineage>
</organism>
<dbReference type="AlphaFoldDB" id="A0A815S7E8"/>
<reference evidence="1" key="1">
    <citation type="submission" date="2021-02" db="EMBL/GenBank/DDBJ databases">
        <authorList>
            <person name="Nowell W R."/>
        </authorList>
    </citation>
    <scope>NUCLEOTIDE SEQUENCE</scope>
</reference>
<dbReference type="EMBL" id="CAJNOJ010000567">
    <property type="protein sequence ID" value="CAF1486421.1"/>
    <property type="molecule type" value="Genomic_DNA"/>
</dbReference>
<comment type="caution">
    <text evidence="1">The sequence shown here is derived from an EMBL/GenBank/DDBJ whole genome shotgun (WGS) entry which is preliminary data.</text>
</comment>
<evidence type="ECO:0000313" key="2">
    <source>
        <dbReference type="Proteomes" id="UP000663852"/>
    </source>
</evidence>
<sequence>MKLIVRPMPKGHFGISTSLRHFSMCSAFQHSFSISSDCPALLKSERTLFDNTTETFLSSKIQYRTNKFTKKVT</sequence>
<proteinExistence type="predicted"/>
<evidence type="ECO:0000313" key="1">
    <source>
        <dbReference type="EMBL" id="CAF1486421.1"/>
    </source>
</evidence>